<name>B3S4H8_TRIAD</name>
<evidence type="ECO:0000313" key="2">
    <source>
        <dbReference type="Proteomes" id="UP000009022"/>
    </source>
</evidence>
<accession>B3S4H8</accession>
<gene>
    <name evidence="1" type="ORF">TRIADDRAFT_59090</name>
</gene>
<dbReference type="KEGG" id="tad:TRIADDRAFT_59090"/>
<sequence length="159" mass="18334">MDYCGTQDLDDANRSMKITSRVLIKDPLGNFEDDSFSDEEIDRNRNSEIVVNREVLERFPTSGDLLKDFLPQILIEKYNKPCLELIPYTPQSQFIHNVLKQTQASTSTAQKMSLEDCNEFYTPTIDDKEPNSERDVLVGGDEELDDYDDLIDADYMDFT</sequence>
<keyword evidence="2" id="KW-1185">Reference proteome</keyword>
<dbReference type="HOGENOM" id="CLU_1663049_0_0_1"/>
<reference evidence="1 2" key="1">
    <citation type="journal article" date="2008" name="Nature">
        <title>The Trichoplax genome and the nature of placozoans.</title>
        <authorList>
            <person name="Srivastava M."/>
            <person name="Begovic E."/>
            <person name="Chapman J."/>
            <person name="Putnam N.H."/>
            <person name="Hellsten U."/>
            <person name="Kawashima T."/>
            <person name="Kuo A."/>
            <person name="Mitros T."/>
            <person name="Salamov A."/>
            <person name="Carpenter M.L."/>
            <person name="Signorovitch A.Y."/>
            <person name="Moreno M.A."/>
            <person name="Kamm K."/>
            <person name="Grimwood J."/>
            <person name="Schmutz J."/>
            <person name="Shapiro H."/>
            <person name="Grigoriev I.V."/>
            <person name="Buss L.W."/>
            <person name="Schierwater B."/>
            <person name="Dellaporta S.L."/>
            <person name="Rokhsar D.S."/>
        </authorList>
    </citation>
    <scope>NUCLEOTIDE SEQUENCE [LARGE SCALE GENOMIC DNA]</scope>
    <source>
        <strain evidence="1 2">Grell-BS-1999</strain>
    </source>
</reference>
<proteinExistence type="predicted"/>
<dbReference type="GeneID" id="6756225"/>
<dbReference type="AlphaFoldDB" id="B3S4H8"/>
<dbReference type="InParanoid" id="B3S4H8"/>
<protein>
    <submittedName>
        <fullName evidence="1">Uncharacterized protein</fullName>
    </submittedName>
</protein>
<organism evidence="1 2">
    <name type="scientific">Trichoplax adhaerens</name>
    <name type="common">Trichoplax reptans</name>
    <dbReference type="NCBI Taxonomy" id="10228"/>
    <lineage>
        <taxon>Eukaryota</taxon>
        <taxon>Metazoa</taxon>
        <taxon>Placozoa</taxon>
        <taxon>Uniplacotomia</taxon>
        <taxon>Trichoplacea</taxon>
        <taxon>Trichoplacidae</taxon>
        <taxon>Trichoplax</taxon>
    </lineage>
</organism>
<dbReference type="EMBL" id="DS985249">
    <property type="protein sequence ID" value="EDV22468.1"/>
    <property type="molecule type" value="Genomic_DNA"/>
</dbReference>
<dbReference type="Proteomes" id="UP000009022">
    <property type="component" value="Unassembled WGS sequence"/>
</dbReference>
<dbReference type="CTD" id="6756225"/>
<evidence type="ECO:0000313" key="1">
    <source>
        <dbReference type="EMBL" id="EDV22468.1"/>
    </source>
</evidence>
<dbReference type="RefSeq" id="XP_002115012.1">
    <property type="nucleotide sequence ID" value="XM_002114976.1"/>
</dbReference>